<dbReference type="Gene3D" id="3.40.630.30">
    <property type="match status" value="1"/>
</dbReference>
<proteinExistence type="predicted"/>
<feature type="domain" description="N-acetyltransferase" evidence="1">
    <location>
        <begin position="1"/>
        <end position="146"/>
    </location>
</feature>
<dbReference type="Proteomes" id="UP000005953">
    <property type="component" value="Unassembled WGS sequence"/>
</dbReference>
<dbReference type="PANTHER" id="PTHR39173">
    <property type="entry name" value="ACETYLTRANSFERASE"/>
    <property type="match status" value="1"/>
</dbReference>
<evidence type="ECO:0000259" key="1">
    <source>
        <dbReference type="PROSITE" id="PS51186"/>
    </source>
</evidence>
<dbReference type="Pfam" id="PF13302">
    <property type="entry name" value="Acetyltransf_3"/>
    <property type="match status" value="1"/>
</dbReference>
<accession>A4BCH4</accession>
<comment type="caution">
    <text evidence="2">The sequence shown here is derived from an EMBL/GenBank/DDBJ whole genome shotgun (WGS) entry which is preliminary data.</text>
</comment>
<dbReference type="GO" id="GO:0016747">
    <property type="term" value="F:acyltransferase activity, transferring groups other than amino-acyl groups"/>
    <property type="evidence" value="ECO:0007669"/>
    <property type="project" value="InterPro"/>
</dbReference>
<evidence type="ECO:0000313" key="3">
    <source>
        <dbReference type="Proteomes" id="UP000005953"/>
    </source>
</evidence>
<dbReference type="SUPFAM" id="SSF55729">
    <property type="entry name" value="Acyl-CoA N-acyltransferases (Nat)"/>
    <property type="match status" value="1"/>
</dbReference>
<gene>
    <name evidence="2" type="ORF">MED297_13492</name>
</gene>
<dbReference type="RefSeq" id="WP_008042600.1">
    <property type="nucleotide sequence ID" value="NZ_CH724149.1"/>
</dbReference>
<dbReference type="PANTHER" id="PTHR39173:SF1">
    <property type="entry name" value="ACETYLTRANSFERASE"/>
    <property type="match status" value="1"/>
</dbReference>
<evidence type="ECO:0000313" key="2">
    <source>
        <dbReference type="EMBL" id="EAR10240.1"/>
    </source>
</evidence>
<reference evidence="2 3" key="1">
    <citation type="submission" date="2006-02" db="EMBL/GenBank/DDBJ databases">
        <authorList>
            <person name="Pinhassi J."/>
            <person name="Pedros-Alio C."/>
            <person name="Ferriera S."/>
            <person name="Johnson J."/>
            <person name="Kravitz S."/>
            <person name="Halpern A."/>
            <person name="Remington K."/>
            <person name="Beeson K."/>
            <person name="Tran B."/>
            <person name="Rogers Y.-H."/>
            <person name="Friedman R."/>
            <person name="Venter J.C."/>
        </authorList>
    </citation>
    <scope>NUCLEOTIDE SEQUENCE [LARGE SCALE GENOMIC DNA]</scope>
    <source>
        <strain evidence="2 3">MED297</strain>
    </source>
</reference>
<name>A4BCH4_9GAMM</name>
<dbReference type="EMBL" id="AAOE01000005">
    <property type="protein sequence ID" value="EAR10240.1"/>
    <property type="molecule type" value="Genomic_DNA"/>
</dbReference>
<dbReference type="PROSITE" id="PS51186">
    <property type="entry name" value="GNAT"/>
    <property type="match status" value="1"/>
</dbReference>
<dbReference type="AlphaFoldDB" id="A4BCH4"/>
<dbReference type="OrthoDB" id="9804153at2"/>
<dbReference type="InterPro" id="IPR000182">
    <property type="entry name" value="GNAT_dom"/>
</dbReference>
<dbReference type="InterPro" id="IPR016181">
    <property type="entry name" value="Acyl_CoA_acyltransferase"/>
</dbReference>
<dbReference type="STRING" id="314283.MED297_13492"/>
<dbReference type="HOGENOM" id="CLU_113231_4_0_6"/>
<organism evidence="2 3">
    <name type="scientific">Reinekea blandensis MED297</name>
    <dbReference type="NCBI Taxonomy" id="314283"/>
    <lineage>
        <taxon>Bacteria</taxon>
        <taxon>Pseudomonadati</taxon>
        <taxon>Pseudomonadota</taxon>
        <taxon>Gammaproteobacteria</taxon>
        <taxon>Oceanospirillales</taxon>
        <taxon>Saccharospirillaceae</taxon>
        <taxon>Reinekea</taxon>
    </lineage>
</organism>
<sequence length="155" mass="17495">MTNAISTTFSLNEPIVGETLALVLNRVLDEHEALEGVPAYLFDIVFHDGTRVGQIDLRLSDAEPLVLYGGQVGYGIDKAYRGHSYAVEACRLLKTVALANHYHQLWITCNPDNHASIRTCEKLGAVYVERLAVPRGSELWRRGDREKLRYLWLLD</sequence>
<protein>
    <recommendedName>
        <fullName evidence="1">N-acetyltransferase domain-containing protein</fullName>
    </recommendedName>
</protein>
<keyword evidence="3" id="KW-1185">Reference proteome</keyword>